<keyword evidence="2" id="KW-1185">Reference proteome</keyword>
<name>A0ABV7TMB5_9RHOB</name>
<accession>A0ABV7TMB5</accession>
<evidence type="ECO:0000313" key="1">
    <source>
        <dbReference type="EMBL" id="MFC3616097.1"/>
    </source>
</evidence>
<protein>
    <submittedName>
        <fullName evidence="1">Uncharacterized protein</fullName>
    </submittedName>
</protein>
<proteinExistence type="predicted"/>
<dbReference type="RefSeq" id="WP_386737399.1">
    <property type="nucleotide sequence ID" value="NZ_JBHRXI010000040.1"/>
</dbReference>
<dbReference type="Proteomes" id="UP001595629">
    <property type="component" value="Unassembled WGS sequence"/>
</dbReference>
<dbReference type="EMBL" id="JBHRXI010000040">
    <property type="protein sequence ID" value="MFC3616097.1"/>
    <property type="molecule type" value="Genomic_DNA"/>
</dbReference>
<reference evidence="2" key="1">
    <citation type="journal article" date="2019" name="Int. J. Syst. Evol. Microbiol.">
        <title>The Global Catalogue of Microorganisms (GCM) 10K type strain sequencing project: providing services to taxonomists for standard genome sequencing and annotation.</title>
        <authorList>
            <consortium name="The Broad Institute Genomics Platform"/>
            <consortium name="The Broad Institute Genome Sequencing Center for Infectious Disease"/>
            <person name="Wu L."/>
            <person name="Ma J."/>
        </authorList>
    </citation>
    <scope>NUCLEOTIDE SEQUENCE [LARGE SCALE GENOMIC DNA]</scope>
    <source>
        <strain evidence="2">KCTC 42911</strain>
    </source>
</reference>
<comment type="caution">
    <text evidence="1">The sequence shown here is derived from an EMBL/GenBank/DDBJ whole genome shotgun (WGS) entry which is preliminary data.</text>
</comment>
<feature type="non-terminal residue" evidence="1">
    <location>
        <position position="1"/>
    </location>
</feature>
<organism evidence="1 2">
    <name type="scientific">Lutimaribacter marinistellae</name>
    <dbReference type="NCBI Taxonomy" id="1820329"/>
    <lineage>
        <taxon>Bacteria</taxon>
        <taxon>Pseudomonadati</taxon>
        <taxon>Pseudomonadota</taxon>
        <taxon>Alphaproteobacteria</taxon>
        <taxon>Rhodobacterales</taxon>
        <taxon>Roseobacteraceae</taxon>
        <taxon>Lutimaribacter</taxon>
    </lineage>
</organism>
<sequence>RSFNVPAFRAARKGSGTFITEIQTGLCSTNLARDAYRETSELAGTHSASEKHRDRIGQVSWNVEPVCSVIGRADIRCHPVVV</sequence>
<evidence type="ECO:0000313" key="2">
    <source>
        <dbReference type="Proteomes" id="UP001595629"/>
    </source>
</evidence>
<gene>
    <name evidence="1" type="ORF">ACFORG_20320</name>
</gene>